<feature type="domain" description="HAMP" evidence="12">
    <location>
        <begin position="224"/>
        <end position="277"/>
    </location>
</feature>
<sequence length="582" mass="63086">MKRIKLNTIKSKLIIISLLLLAIPMIILGTISYTKSASSLDGLGEQILKNSVEQTIDSIRVLNESVENGDISLVEAQEKVKVMMLGNINSDGTRPINPNIDLGQYGYMYALDSKGLELAHPTAEGKNLWEMEDSNGVKFVQEIIKAGEDGGGFVYYEWPHPENENITETKVSYSEIDPYWGWTVNASTYLMDFNQPAKEIGAMILIVFGAAMVAGIIVIWLFANKVADPIKKVTKHMNHLADSDLSQGDVIVKSKDETGQLASSMNLMQENLRAIIQNVSDTSETLTAQSEELTQSASEVKEGAGQVATTMTEVASGAESQANSASELSSIMDTFVARVMEASENGEHVQQSTQSVMIMTDEGKKAMESSNQQMANVNRIIRESVHQFDGFEERTNEIANLVSVISGIAGQTNLLALNASIEAARAGEHGKGFAVVADEVRKLAEQVDVSVKDITEIVNNTQKEFILVKDSLQNGFREVEEGTQQISVTGEVINRITTSVADMVQNVQTITGNLSEIAANSQQMNASIEEIASISEESAAGVEQTAATVQQVSSSMEEVAGSADQLSVLAEELNTVVKQFKL</sequence>
<feature type="compositionally biased region" description="Polar residues" evidence="9">
    <location>
        <begin position="286"/>
        <end position="298"/>
    </location>
</feature>
<comment type="subcellular location">
    <subcellularLocation>
        <location evidence="1">Cell membrane</location>
        <topology evidence="1">Multi-pass membrane protein</topology>
    </subcellularLocation>
</comment>
<dbReference type="PANTHER" id="PTHR32089:SF114">
    <property type="entry name" value="METHYL-ACCEPTING CHEMOTAXIS PROTEIN MCPB"/>
    <property type="match status" value="1"/>
</dbReference>
<dbReference type="EMBL" id="JBHSEC010000019">
    <property type="protein sequence ID" value="MFC4410586.1"/>
    <property type="molecule type" value="Genomic_DNA"/>
</dbReference>
<feature type="domain" description="Methyl-accepting transducer" evidence="11">
    <location>
        <begin position="296"/>
        <end position="546"/>
    </location>
</feature>
<evidence type="ECO:0000256" key="10">
    <source>
        <dbReference type="SAM" id="Phobius"/>
    </source>
</evidence>
<dbReference type="SMART" id="SM01049">
    <property type="entry name" value="Cache_2"/>
    <property type="match status" value="1"/>
</dbReference>
<dbReference type="PROSITE" id="PS50111">
    <property type="entry name" value="CHEMOTAXIS_TRANSDUC_2"/>
    <property type="match status" value="1"/>
</dbReference>
<evidence type="ECO:0000256" key="3">
    <source>
        <dbReference type="ARBA" id="ARBA00022692"/>
    </source>
</evidence>
<dbReference type="SMART" id="SM00304">
    <property type="entry name" value="HAMP"/>
    <property type="match status" value="1"/>
</dbReference>
<keyword evidence="5 10" id="KW-0472">Membrane</keyword>
<evidence type="ECO:0000256" key="2">
    <source>
        <dbReference type="ARBA" id="ARBA00022475"/>
    </source>
</evidence>
<protein>
    <submittedName>
        <fullName evidence="13">Methyl-accepting chemotaxis protein</fullName>
    </submittedName>
</protein>
<comment type="caution">
    <text evidence="13">The sequence shown here is derived from an EMBL/GenBank/DDBJ whole genome shotgun (WGS) entry which is preliminary data.</text>
</comment>
<feature type="region of interest" description="Disordered" evidence="9">
    <location>
        <begin position="286"/>
        <end position="306"/>
    </location>
</feature>
<dbReference type="Gene3D" id="6.10.340.10">
    <property type="match status" value="1"/>
</dbReference>
<evidence type="ECO:0000259" key="12">
    <source>
        <dbReference type="PROSITE" id="PS50885"/>
    </source>
</evidence>
<dbReference type="Proteomes" id="UP001595817">
    <property type="component" value="Unassembled WGS sequence"/>
</dbReference>
<evidence type="ECO:0000256" key="5">
    <source>
        <dbReference type="ARBA" id="ARBA00023136"/>
    </source>
</evidence>
<evidence type="ECO:0000259" key="11">
    <source>
        <dbReference type="PROSITE" id="PS50111"/>
    </source>
</evidence>
<dbReference type="PROSITE" id="PS50885">
    <property type="entry name" value="HAMP"/>
    <property type="match status" value="1"/>
</dbReference>
<evidence type="ECO:0000313" key="14">
    <source>
        <dbReference type="Proteomes" id="UP001595817"/>
    </source>
</evidence>
<keyword evidence="2" id="KW-1003">Cell membrane</keyword>
<reference evidence="14" key="1">
    <citation type="journal article" date="2019" name="Int. J. Syst. Evol. Microbiol.">
        <title>The Global Catalogue of Microorganisms (GCM) 10K type strain sequencing project: providing services to taxonomists for standard genome sequencing and annotation.</title>
        <authorList>
            <consortium name="The Broad Institute Genomics Platform"/>
            <consortium name="The Broad Institute Genome Sequencing Center for Infectious Disease"/>
            <person name="Wu L."/>
            <person name="Ma J."/>
        </authorList>
    </citation>
    <scope>NUCLEOTIDE SEQUENCE [LARGE SCALE GENOMIC DNA]</scope>
    <source>
        <strain evidence="14">CCUG 59778</strain>
    </source>
</reference>
<dbReference type="Pfam" id="PF17200">
    <property type="entry name" value="sCache_2"/>
    <property type="match status" value="1"/>
</dbReference>
<dbReference type="InterPro" id="IPR003660">
    <property type="entry name" value="HAMP_dom"/>
</dbReference>
<keyword evidence="6 8" id="KW-0807">Transducer</keyword>
<evidence type="ECO:0000313" key="13">
    <source>
        <dbReference type="EMBL" id="MFC4410586.1"/>
    </source>
</evidence>
<dbReference type="CDD" id="cd11386">
    <property type="entry name" value="MCP_signal"/>
    <property type="match status" value="1"/>
</dbReference>
<dbReference type="RefSeq" id="WP_378154596.1">
    <property type="nucleotide sequence ID" value="NZ_JBHSEC010000019.1"/>
</dbReference>
<organism evidence="13 14">
    <name type="scientific">Chungangia koreensis</name>
    <dbReference type="NCBI Taxonomy" id="752657"/>
    <lineage>
        <taxon>Bacteria</taxon>
        <taxon>Bacillati</taxon>
        <taxon>Bacillota</taxon>
        <taxon>Bacilli</taxon>
        <taxon>Lactobacillales</taxon>
        <taxon>Chungangia</taxon>
    </lineage>
</organism>
<keyword evidence="4 10" id="KW-1133">Transmembrane helix</keyword>
<gene>
    <name evidence="13" type="ORF">ACFOZY_09195</name>
</gene>
<dbReference type="Gene3D" id="3.30.450.20">
    <property type="entry name" value="PAS domain"/>
    <property type="match status" value="1"/>
</dbReference>
<evidence type="ECO:0000256" key="4">
    <source>
        <dbReference type="ARBA" id="ARBA00022989"/>
    </source>
</evidence>
<dbReference type="Gene3D" id="1.10.287.950">
    <property type="entry name" value="Methyl-accepting chemotaxis protein"/>
    <property type="match status" value="1"/>
</dbReference>
<keyword evidence="3 10" id="KW-0812">Transmembrane</keyword>
<accession>A0ABV8X503</accession>
<keyword evidence="14" id="KW-1185">Reference proteome</keyword>
<dbReference type="SMART" id="SM00283">
    <property type="entry name" value="MA"/>
    <property type="match status" value="1"/>
</dbReference>
<evidence type="ECO:0000256" key="8">
    <source>
        <dbReference type="PROSITE-ProRule" id="PRU00284"/>
    </source>
</evidence>
<name>A0ABV8X503_9LACT</name>
<dbReference type="PANTHER" id="PTHR32089">
    <property type="entry name" value="METHYL-ACCEPTING CHEMOTAXIS PROTEIN MCPB"/>
    <property type="match status" value="1"/>
</dbReference>
<feature type="transmembrane region" description="Helical" evidence="10">
    <location>
        <begin position="200"/>
        <end position="223"/>
    </location>
</feature>
<dbReference type="CDD" id="cd06225">
    <property type="entry name" value="HAMP"/>
    <property type="match status" value="1"/>
</dbReference>
<dbReference type="InterPro" id="IPR004089">
    <property type="entry name" value="MCPsignal_dom"/>
</dbReference>
<comment type="similarity">
    <text evidence="7">Belongs to the methyl-accepting chemotaxis (MCP) protein family.</text>
</comment>
<dbReference type="Pfam" id="PF00672">
    <property type="entry name" value="HAMP"/>
    <property type="match status" value="1"/>
</dbReference>
<evidence type="ECO:0000256" key="1">
    <source>
        <dbReference type="ARBA" id="ARBA00004651"/>
    </source>
</evidence>
<dbReference type="Pfam" id="PF00015">
    <property type="entry name" value="MCPsignal"/>
    <property type="match status" value="1"/>
</dbReference>
<dbReference type="SUPFAM" id="SSF58104">
    <property type="entry name" value="Methyl-accepting chemotaxis protein (MCP) signaling domain"/>
    <property type="match status" value="1"/>
</dbReference>
<feature type="transmembrane region" description="Helical" evidence="10">
    <location>
        <begin position="12"/>
        <end position="33"/>
    </location>
</feature>
<evidence type="ECO:0000256" key="9">
    <source>
        <dbReference type="SAM" id="MobiDB-lite"/>
    </source>
</evidence>
<dbReference type="InterPro" id="IPR033480">
    <property type="entry name" value="sCache_2"/>
</dbReference>
<evidence type="ECO:0000256" key="6">
    <source>
        <dbReference type="ARBA" id="ARBA00023224"/>
    </source>
</evidence>
<evidence type="ECO:0000256" key="7">
    <source>
        <dbReference type="ARBA" id="ARBA00029447"/>
    </source>
</evidence>
<proteinExistence type="inferred from homology"/>